<name>A0A0N4VBH9_ENTVE</name>
<sequence>MKIQLENWNDLETDRFSEWDICDVRPDLGFCKQRLSTGSTTTVEVKVSSNTTLSPSSTSLPLPASSELPSSSSELSSPSESSSTSSLPLLPTTDVPFEDDLEGSGGTDQPELTSTTEQSSTSDYVTAEMQALDL</sequence>
<gene>
    <name evidence="2" type="ORF">EVEC_LOCUS7371</name>
</gene>
<feature type="region of interest" description="Disordered" evidence="1">
    <location>
        <begin position="38"/>
        <end position="134"/>
    </location>
</feature>
<feature type="compositionally biased region" description="Low complexity" evidence="1">
    <location>
        <begin position="48"/>
        <end position="93"/>
    </location>
</feature>
<keyword evidence="3" id="KW-1185">Reference proteome</keyword>
<accession>A0A0N4VBH9</accession>
<reference evidence="4" key="1">
    <citation type="submission" date="2017-02" db="UniProtKB">
        <authorList>
            <consortium name="WormBaseParasite"/>
        </authorList>
    </citation>
    <scope>IDENTIFICATION</scope>
</reference>
<dbReference type="Proteomes" id="UP000274131">
    <property type="component" value="Unassembled WGS sequence"/>
</dbReference>
<feature type="compositionally biased region" description="Low complexity" evidence="1">
    <location>
        <begin position="113"/>
        <end position="122"/>
    </location>
</feature>
<organism evidence="4">
    <name type="scientific">Enterobius vermicularis</name>
    <name type="common">Human pinworm</name>
    <dbReference type="NCBI Taxonomy" id="51028"/>
    <lineage>
        <taxon>Eukaryota</taxon>
        <taxon>Metazoa</taxon>
        <taxon>Ecdysozoa</taxon>
        <taxon>Nematoda</taxon>
        <taxon>Chromadorea</taxon>
        <taxon>Rhabditida</taxon>
        <taxon>Spirurina</taxon>
        <taxon>Oxyuridomorpha</taxon>
        <taxon>Oxyuroidea</taxon>
        <taxon>Oxyuridae</taxon>
        <taxon>Enterobius</taxon>
    </lineage>
</organism>
<protein>
    <submittedName>
        <fullName evidence="2 4">Uncharacterized protein</fullName>
    </submittedName>
</protein>
<reference evidence="2 3" key="2">
    <citation type="submission" date="2018-10" db="EMBL/GenBank/DDBJ databases">
        <authorList>
            <consortium name="Pathogen Informatics"/>
        </authorList>
    </citation>
    <scope>NUCLEOTIDE SEQUENCE [LARGE SCALE GENOMIC DNA]</scope>
</reference>
<evidence type="ECO:0000313" key="2">
    <source>
        <dbReference type="EMBL" id="VDD92620.1"/>
    </source>
</evidence>
<dbReference type="AlphaFoldDB" id="A0A0N4VBH9"/>
<dbReference type="EMBL" id="UXUI01008894">
    <property type="protein sequence ID" value="VDD92620.1"/>
    <property type="molecule type" value="Genomic_DNA"/>
</dbReference>
<proteinExistence type="predicted"/>
<evidence type="ECO:0000313" key="3">
    <source>
        <dbReference type="Proteomes" id="UP000274131"/>
    </source>
</evidence>
<evidence type="ECO:0000313" key="4">
    <source>
        <dbReference type="WBParaSite" id="EVEC_0000788701-mRNA-1"/>
    </source>
</evidence>
<evidence type="ECO:0000256" key="1">
    <source>
        <dbReference type="SAM" id="MobiDB-lite"/>
    </source>
</evidence>
<dbReference type="WBParaSite" id="EVEC_0000788701-mRNA-1">
    <property type="protein sequence ID" value="EVEC_0000788701-mRNA-1"/>
    <property type="gene ID" value="EVEC_0000788701"/>
</dbReference>